<protein>
    <recommendedName>
        <fullName evidence="4">CAAX protease self-immunity</fullName>
    </recommendedName>
</protein>
<keyword evidence="1" id="KW-0472">Membrane</keyword>
<evidence type="ECO:0008006" key="4">
    <source>
        <dbReference type="Google" id="ProtNLM"/>
    </source>
</evidence>
<sequence length="241" mass="28143">MKNNIFSDQRLNYKDFLIVIAAWYLITLSSYFIIEKDFTSLIYINEILAFAINILSHIVFLFIIYSYFNLLYDFSFTDLGFKFSGKKINFKSLFIVLMLLTAGVILINLSYNPEVKGSFFPLQLKGDILKVIYSDLPLLILVFIILLFTASVEQFLFNKVIFSLFNLYLPSFFAVIFSGLFASVLFLEFNPGFIMIIFLSVIISNYLYITSDYNLFTPIVFYSYFLTLYIVFIYGFDFVII</sequence>
<gene>
    <name evidence="2" type="ORF">SAMN05421834_10942</name>
</gene>
<name>A0A1N6W2Z6_9FIRM</name>
<feature type="transmembrane region" description="Helical" evidence="1">
    <location>
        <begin position="131"/>
        <end position="152"/>
    </location>
</feature>
<feature type="transmembrane region" description="Helical" evidence="1">
    <location>
        <begin position="93"/>
        <end position="111"/>
    </location>
</feature>
<evidence type="ECO:0000313" key="3">
    <source>
        <dbReference type="Proteomes" id="UP000185669"/>
    </source>
</evidence>
<dbReference type="OrthoDB" id="2111313at2"/>
<feature type="transmembrane region" description="Helical" evidence="1">
    <location>
        <begin position="221"/>
        <end position="240"/>
    </location>
</feature>
<evidence type="ECO:0000256" key="1">
    <source>
        <dbReference type="SAM" id="Phobius"/>
    </source>
</evidence>
<reference evidence="3" key="1">
    <citation type="submission" date="2017-01" db="EMBL/GenBank/DDBJ databases">
        <authorList>
            <person name="Varghese N."/>
            <person name="Submissions S."/>
        </authorList>
    </citation>
    <scope>NUCLEOTIDE SEQUENCE [LARGE SCALE GENOMIC DNA]</scope>
    <source>
        <strain evidence="3">ATCC 700103</strain>
    </source>
</reference>
<accession>A0A1N6W2Z6</accession>
<dbReference type="RefSeq" id="WP_076544761.1">
    <property type="nucleotide sequence ID" value="NZ_FTNC01000009.1"/>
</dbReference>
<dbReference type="STRING" id="56779.SAMN05421834_10942"/>
<keyword evidence="1" id="KW-0812">Transmembrane</keyword>
<proteinExistence type="predicted"/>
<dbReference type="AlphaFoldDB" id="A0A1N6W2Z6"/>
<feature type="transmembrane region" description="Helical" evidence="1">
    <location>
        <begin position="164"/>
        <end position="186"/>
    </location>
</feature>
<dbReference type="Proteomes" id="UP000185669">
    <property type="component" value="Unassembled WGS sequence"/>
</dbReference>
<dbReference type="EMBL" id="FTNC01000009">
    <property type="protein sequence ID" value="SIQ84553.1"/>
    <property type="molecule type" value="Genomic_DNA"/>
</dbReference>
<organism evidence="2 3">
    <name type="scientific">Halanaerobium kushneri</name>
    <dbReference type="NCBI Taxonomy" id="56779"/>
    <lineage>
        <taxon>Bacteria</taxon>
        <taxon>Bacillati</taxon>
        <taxon>Bacillota</taxon>
        <taxon>Clostridia</taxon>
        <taxon>Halanaerobiales</taxon>
        <taxon>Halanaerobiaceae</taxon>
        <taxon>Halanaerobium</taxon>
    </lineage>
</organism>
<feature type="transmembrane region" description="Helical" evidence="1">
    <location>
        <begin position="54"/>
        <end position="72"/>
    </location>
</feature>
<keyword evidence="3" id="KW-1185">Reference proteome</keyword>
<evidence type="ECO:0000313" key="2">
    <source>
        <dbReference type="EMBL" id="SIQ84553.1"/>
    </source>
</evidence>
<feature type="transmembrane region" description="Helical" evidence="1">
    <location>
        <begin position="16"/>
        <end position="34"/>
    </location>
</feature>
<feature type="transmembrane region" description="Helical" evidence="1">
    <location>
        <begin position="192"/>
        <end position="209"/>
    </location>
</feature>
<keyword evidence="1" id="KW-1133">Transmembrane helix</keyword>